<evidence type="ECO:0008006" key="7">
    <source>
        <dbReference type="Google" id="ProtNLM"/>
    </source>
</evidence>
<dbReference type="GO" id="GO:0045254">
    <property type="term" value="C:pyruvate dehydrogenase complex"/>
    <property type="evidence" value="ECO:0007669"/>
    <property type="project" value="InterPro"/>
</dbReference>
<protein>
    <recommendedName>
        <fullName evidence="7">Dihydrolipoamide acetyltransferase component of pyruvate dehydrogenase complex</fullName>
    </recommendedName>
</protein>
<dbReference type="InterPro" id="IPR045257">
    <property type="entry name" value="E2/Pdx1"/>
</dbReference>
<dbReference type="Pfam" id="PF00364">
    <property type="entry name" value="Biotin_lipoyl"/>
    <property type="match status" value="1"/>
</dbReference>
<dbReference type="InterPro" id="IPR011053">
    <property type="entry name" value="Single_hybrid_motif"/>
</dbReference>
<dbReference type="CDD" id="cd06849">
    <property type="entry name" value="lipoyl_domain"/>
    <property type="match status" value="1"/>
</dbReference>
<dbReference type="SUPFAM" id="SSF52777">
    <property type="entry name" value="CoA-dependent acyltransferases"/>
    <property type="match status" value="1"/>
</dbReference>
<dbReference type="PROSITE" id="PS51826">
    <property type="entry name" value="PSBD"/>
    <property type="match status" value="1"/>
</dbReference>
<name>A0A382MYP0_9ZZZZ</name>
<keyword evidence="2" id="KW-0450">Lipoyl</keyword>
<evidence type="ECO:0000256" key="2">
    <source>
        <dbReference type="ARBA" id="ARBA00022823"/>
    </source>
</evidence>
<dbReference type="Pfam" id="PF02817">
    <property type="entry name" value="E3_binding"/>
    <property type="match status" value="1"/>
</dbReference>
<dbReference type="EMBL" id="UINC01096392">
    <property type="protein sequence ID" value="SVC53235.1"/>
    <property type="molecule type" value="Genomic_DNA"/>
</dbReference>
<comment type="similarity">
    <text evidence="1">Belongs to the 2-oxoacid dehydrogenase family.</text>
</comment>
<dbReference type="Gene3D" id="4.10.320.10">
    <property type="entry name" value="E3-binding domain"/>
    <property type="match status" value="1"/>
</dbReference>
<reference evidence="6" key="1">
    <citation type="submission" date="2018-05" db="EMBL/GenBank/DDBJ databases">
        <authorList>
            <person name="Lanie J.A."/>
            <person name="Ng W.-L."/>
            <person name="Kazmierczak K.M."/>
            <person name="Andrzejewski T.M."/>
            <person name="Davidsen T.M."/>
            <person name="Wayne K.J."/>
            <person name="Tettelin H."/>
            <person name="Glass J.I."/>
            <person name="Rusch D."/>
            <person name="Podicherti R."/>
            <person name="Tsui H.-C.T."/>
            <person name="Winkler M.E."/>
        </authorList>
    </citation>
    <scope>NUCLEOTIDE SEQUENCE</scope>
</reference>
<dbReference type="SUPFAM" id="SSF51230">
    <property type="entry name" value="Single hybrid motif"/>
    <property type="match status" value="1"/>
</dbReference>
<dbReference type="PANTHER" id="PTHR23151:SF90">
    <property type="entry name" value="DIHYDROLIPOYLLYSINE-RESIDUE ACETYLTRANSFERASE COMPONENT OF PYRUVATE DEHYDROGENASE COMPLEX, MITOCHONDRIAL-RELATED"/>
    <property type="match status" value="1"/>
</dbReference>
<feature type="domain" description="Peripheral subunit-binding (PSBD)" evidence="5">
    <location>
        <begin position="114"/>
        <end position="151"/>
    </location>
</feature>
<dbReference type="AlphaFoldDB" id="A0A382MYP0"/>
<sequence length="356" mass="37949">MAVPIVMPKLGQIMVEGVVNKWHKAEGEAVVEGEIIAEIETEKLNYDLEATASGLFHQVAPEGAVVAVDEVMGYVLEEKESPPEVLVVEPSVKASASVPLPKPNAPAQTGGEVRSSPGARKLATHLGINIAQITPTGPRGRVVEADVRRHADQQSPGAITPAMPPGLEPSETIPMLGMRKSIAEHMKSSLSKTAQLTFSLEMDVTEAQRLRRENSRAGVNLTIGSVFIKACAQTLKRHPEHNTILFDGNIFYFDDANIGMAVSVSDGLIVPVVQQADKKNILEIAAQAQELAEKAREGKILPDHLSGGTFTISVLGSVDAFSPILNAGQSAILGVGRSLDKPVVKKGEVVVREMMT</sequence>
<evidence type="ECO:0000259" key="4">
    <source>
        <dbReference type="PROSITE" id="PS50968"/>
    </source>
</evidence>
<dbReference type="PANTHER" id="PTHR23151">
    <property type="entry name" value="DIHYDROLIPOAMIDE ACETYL/SUCCINYL-TRANSFERASE-RELATED"/>
    <property type="match status" value="1"/>
</dbReference>
<feature type="domain" description="Lipoyl-binding" evidence="4">
    <location>
        <begin position="2"/>
        <end position="76"/>
    </location>
</feature>
<evidence type="ECO:0000256" key="3">
    <source>
        <dbReference type="SAM" id="MobiDB-lite"/>
    </source>
</evidence>
<feature type="non-terminal residue" evidence="6">
    <location>
        <position position="356"/>
    </location>
</feature>
<proteinExistence type="inferred from homology"/>
<dbReference type="InterPro" id="IPR000089">
    <property type="entry name" value="Biotin_lipoyl"/>
</dbReference>
<dbReference type="InterPro" id="IPR023213">
    <property type="entry name" value="CAT-like_dom_sf"/>
</dbReference>
<dbReference type="PROSITE" id="PS50968">
    <property type="entry name" value="BIOTINYL_LIPOYL"/>
    <property type="match status" value="1"/>
</dbReference>
<dbReference type="Gene3D" id="2.40.50.100">
    <property type="match status" value="1"/>
</dbReference>
<organism evidence="6">
    <name type="scientific">marine metagenome</name>
    <dbReference type="NCBI Taxonomy" id="408172"/>
    <lineage>
        <taxon>unclassified sequences</taxon>
        <taxon>metagenomes</taxon>
        <taxon>ecological metagenomes</taxon>
    </lineage>
</organism>
<dbReference type="SUPFAM" id="SSF47005">
    <property type="entry name" value="Peripheral subunit-binding domain of 2-oxo acid dehydrogenase complex"/>
    <property type="match status" value="1"/>
</dbReference>
<dbReference type="GO" id="GO:0016746">
    <property type="term" value="F:acyltransferase activity"/>
    <property type="evidence" value="ECO:0007669"/>
    <property type="project" value="InterPro"/>
</dbReference>
<dbReference type="GO" id="GO:0006086">
    <property type="term" value="P:pyruvate decarboxylation to acetyl-CoA"/>
    <property type="evidence" value="ECO:0007669"/>
    <property type="project" value="InterPro"/>
</dbReference>
<accession>A0A382MYP0</accession>
<dbReference type="InterPro" id="IPR004167">
    <property type="entry name" value="PSBD"/>
</dbReference>
<dbReference type="InterPro" id="IPR036625">
    <property type="entry name" value="E3-bd_dom_sf"/>
</dbReference>
<evidence type="ECO:0000256" key="1">
    <source>
        <dbReference type="ARBA" id="ARBA00007317"/>
    </source>
</evidence>
<dbReference type="Gene3D" id="3.30.559.10">
    <property type="entry name" value="Chloramphenicol acetyltransferase-like domain"/>
    <property type="match status" value="1"/>
</dbReference>
<dbReference type="Pfam" id="PF00198">
    <property type="entry name" value="2-oxoacid_dh"/>
    <property type="match status" value="1"/>
</dbReference>
<feature type="region of interest" description="Disordered" evidence="3">
    <location>
        <begin position="96"/>
        <end position="117"/>
    </location>
</feature>
<evidence type="ECO:0000313" key="6">
    <source>
        <dbReference type="EMBL" id="SVC53235.1"/>
    </source>
</evidence>
<dbReference type="InterPro" id="IPR001078">
    <property type="entry name" value="2-oxoacid_DH_actylTfrase"/>
</dbReference>
<evidence type="ECO:0000259" key="5">
    <source>
        <dbReference type="PROSITE" id="PS51826"/>
    </source>
</evidence>
<gene>
    <name evidence="6" type="ORF">METZ01_LOCUS306089</name>
</gene>